<accession>A0A1M4Z3M5</accession>
<protein>
    <submittedName>
        <fullName evidence="4">Putative iron-regulated protein</fullName>
    </submittedName>
</protein>
<evidence type="ECO:0000313" key="4">
    <source>
        <dbReference type="EMBL" id="SHF12548.1"/>
    </source>
</evidence>
<name>A0A1M4Z3M5_9HYPH</name>
<dbReference type="Proteomes" id="UP000184485">
    <property type="component" value="Unassembled WGS sequence"/>
</dbReference>
<dbReference type="CDD" id="cd14657">
    <property type="entry name" value="Imelysin_IrpA-like"/>
    <property type="match status" value="1"/>
</dbReference>
<dbReference type="Pfam" id="PF09375">
    <property type="entry name" value="Peptidase_M75"/>
    <property type="match status" value="1"/>
</dbReference>
<evidence type="ECO:0000313" key="5">
    <source>
        <dbReference type="Proteomes" id="UP000184485"/>
    </source>
</evidence>
<dbReference type="Gene3D" id="1.20.1420.20">
    <property type="entry name" value="M75 peptidase, HXXE motif"/>
    <property type="match status" value="1"/>
</dbReference>
<keyword evidence="5" id="KW-1185">Reference proteome</keyword>
<dbReference type="EMBL" id="FQUP01000001">
    <property type="protein sequence ID" value="SHF12548.1"/>
    <property type="molecule type" value="Genomic_DNA"/>
</dbReference>
<organism evidence="4 5">
    <name type="scientific">Kaistia soli DSM 19436</name>
    <dbReference type="NCBI Taxonomy" id="1122133"/>
    <lineage>
        <taxon>Bacteria</taxon>
        <taxon>Pseudomonadati</taxon>
        <taxon>Pseudomonadota</taxon>
        <taxon>Alphaproteobacteria</taxon>
        <taxon>Hyphomicrobiales</taxon>
        <taxon>Kaistiaceae</taxon>
        <taxon>Kaistia</taxon>
    </lineage>
</organism>
<dbReference type="STRING" id="1122133.SAMN02745157_1702"/>
<feature type="domain" description="Imelysin-like" evidence="3">
    <location>
        <begin position="139"/>
        <end position="495"/>
    </location>
</feature>
<dbReference type="AlphaFoldDB" id="A0A1M4Z3M5"/>
<keyword evidence="2" id="KW-0732">Signal</keyword>
<gene>
    <name evidence="4" type="ORF">SAMN02745157_1702</name>
</gene>
<evidence type="ECO:0000256" key="1">
    <source>
        <dbReference type="ARBA" id="ARBA00004196"/>
    </source>
</evidence>
<dbReference type="GO" id="GO:0030313">
    <property type="term" value="C:cell envelope"/>
    <property type="evidence" value="ECO:0007669"/>
    <property type="project" value="UniProtKB-SubCell"/>
</dbReference>
<sequence length="523" mass="55699">MRLRMMMGMIVAMIRNGLHGARDNHGVAVNRHGLRLRSRVYCDMLCYIIAFQASPISPHGAEVWNWNNFNQLDILDFEGQQGETCTGPRGGHSMETGLMIGKLLLAACAAAAIAAATPAFAADAPTPQAVLKTYADIAEAKYQDSLDGAEALRAAVGVLIANPTPATLALARDAWKASRPAYMQAEGYRFANTASDDLDGAVNAWPLDEGLIDYVDAKTYGETSDANPLYAADVIANKQIQIGPDKVDASTITPELLQKLQGAGDVEANVATGYHAIEFLLWGQDLNGTGPGAGNRPATDFDLKQCTHGNCDRRADYLRVATDMLVGDLQKAVDAWKPDGSARKELDPKGPDGGLATILTGIGSLSYGELAGERMKLGLLLHDPEEEHDCFSDNTHNSHFFDEVGIVTIWNARYTRPDGTLVEGASLRDLVAAKNPDAAKRVDDAMADAMAKMGVLKATADSGEMAYDQMIAAGNDKGNKIVQDAIDGLVAQTRALESVVALLGVEVKVEGSDSLDNPDAVAK</sequence>
<proteinExistence type="predicted"/>
<dbReference type="InterPro" id="IPR018976">
    <property type="entry name" value="Imelysin-like"/>
</dbReference>
<comment type="subcellular location">
    <subcellularLocation>
        <location evidence="1">Cell envelope</location>
    </subcellularLocation>
</comment>
<evidence type="ECO:0000256" key="2">
    <source>
        <dbReference type="ARBA" id="ARBA00022729"/>
    </source>
</evidence>
<reference evidence="4 5" key="1">
    <citation type="submission" date="2016-11" db="EMBL/GenBank/DDBJ databases">
        <authorList>
            <person name="Jaros S."/>
            <person name="Januszkiewicz K."/>
            <person name="Wedrychowicz H."/>
        </authorList>
    </citation>
    <scope>NUCLEOTIDE SEQUENCE [LARGE SCALE GENOMIC DNA]</scope>
    <source>
        <strain evidence="4 5">DSM 19436</strain>
    </source>
</reference>
<dbReference type="InterPro" id="IPR038352">
    <property type="entry name" value="Imelysin_sf"/>
</dbReference>
<evidence type="ECO:0000259" key="3">
    <source>
        <dbReference type="Pfam" id="PF09375"/>
    </source>
</evidence>